<keyword evidence="3 8" id="KW-0812">Transmembrane</keyword>
<dbReference type="Gene3D" id="1.20.5.3310">
    <property type="match status" value="1"/>
</dbReference>
<keyword evidence="11" id="KW-1185">Reference proteome</keyword>
<name>A0A2Z3H9B1_9BACT</name>
<protein>
    <recommendedName>
        <fullName evidence="8">Sec-independent protein translocase protein TatA</fullName>
    </recommendedName>
</protein>
<evidence type="ECO:0000256" key="3">
    <source>
        <dbReference type="ARBA" id="ARBA00022692"/>
    </source>
</evidence>
<evidence type="ECO:0000313" key="10">
    <source>
        <dbReference type="EMBL" id="AWM42318.1"/>
    </source>
</evidence>
<dbReference type="EMBL" id="CP025958">
    <property type="protein sequence ID" value="AWM42318.1"/>
    <property type="molecule type" value="Genomic_DNA"/>
</dbReference>
<reference evidence="10 11" key="1">
    <citation type="submission" date="2018-01" db="EMBL/GenBank/DDBJ databases">
        <title>G. obscuriglobus.</title>
        <authorList>
            <person name="Franke J."/>
            <person name="Blomberg W."/>
            <person name="Selmecki A."/>
        </authorList>
    </citation>
    <scope>NUCLEOTIDE SEQUENCE [LARGE SCALE GENOMIC DNA]</scope>
    <source>
        <strain evidence="10 11">DSM 5831</strain>
    </source>
</reference>
<dbReference type="Pfam" id="PF02416">
    <property type="entry name" value="TatA_B_E"/>
    <property type="match status" value="1"/>
</dbReference>
<sequence>MHLFAFLPGIGPQELLLLALLGVLLFGRRLPELGRSLGKTVVEVKKGLRGIEDEVSEPSSSRQSVEPEPIKAPQRVTPSSTPKFDDSPAPSSAPPKM</sequence>
<evidence type="ECO:0000256" key="8">
    <source>
        <dbReference type="HAMAP-Rule" id="MF_00236"/>
    </source>
</evidence>
<evidence type="ECO:0000313" key="11">
    <source>
        <dbReference type="Proteomes" id="UP000245802"/>
    </source>
</evidence>
<keyword evidence="8" id="KW-1003">Cell membrane</keyword>
<gene>
    <name evidence="8" type="primary">tatA</name>
    <name evidence="10" type="ORF">C1280_19895</name>
</gene>
<keyword evidence="7 8" id="KW-0472">Membrane</keyword>
<proteinExistence type="inferred from homology"/>
<evidence type="ECO:0000256" key="6">
    <source>
        <dbReference type="ARBA" id="ARBA00023010"/>
    </source>
</evidence>
<keyword evidence="6 8" id="KW-0811">Translocation</keyword>
<dbReference type="GO" id="GO:0008320">
    <property type="term" value="F:protein transmembrane transporter activity"/>
    <property type="evidence" value="ECO:0007669"/>
    <property type="project" value="UniProtKB-UniRule"/>
</dbReference>
<evidence type="ECO:0000256" key="9">
    <source>
        <dbReference type="SAM" id="MobiDB-lite"/>
    </source>
</evidence>
<evidence type="ECO:0000256" key="2">
    <source>
        <dbReference type="ARBA" id="ARBA00022448"/>
    </source>
</evidence>
<evidence type="ECO:0000256" key="4">
    <source>
        <dbReference type="ARBA" id="ARBA00022927"/>
    </source>
</evidence>
<dbReference type="GO" id="GO:0033281">
    <property type="term" value="C:TAT protein transport complex"/>
    <property type="evidence" value="ECO:0007669"/>
    <property type="project" value="UniProtKB-UniRule"/>
</dbReference>
<organism evidence="10 11">
    <name type="scientific">Gemmata obscuriglobus</name>
    <dbReference type="NCBI Taxonomy" id="114"/>
    <lineage>
        <taxon>Bacteria</taxon>
        <taxon>Pseudomonadati</taxon>
        <taxon>Planctomycetota</taxon>
        <taxon>Planctomycetia</taxon>
        <taxon>Gemmatales</taxon>
        <taxon>Gemmataceae</taxon>
        <taxon>Gemmata</taxon>
    </lineage>
</organism>
<dbReference type="InterPro" id="IPR006312">
    <property type="entry name" value="TatA/E"/>
</dbReference>
<dbReference type="InterPro" id="IPR003369">
    <property type="entry name" value="TatA/B/E"/>
</dbReference>
<comment type="function">
    <text evidence="8">Part of the twin-arginine translocation (Tat) system that transports large folded proteins containing a characteristic twin-arginine motif in their signal peptide across membranes. TatA could form the protein-conducting channel of the Tat system.</text>
</comment>
<keyword evidence="2 8" id="KW-0813">Transport</keyword>
<dbReference type="GO" id="GO:0043953">
    <property type="term" value="P:protein transport by the Tat complex"/>
    <property type="evidence" value="ECO:0007669"/>
    <property type="project" value="UniProtKB-UniRule"/>
</dbReference>
<dbReference type="OrthoDB" id="290425at2"/>
<dbReference type="Proteomes" id="UP000245802">
    <property type="component" value="Chromosome"/>
</dbReference>
<dbReference type="KEGG" id="gog:C1280_19895"/>
<keyword evidence="5 8" id="KW-1133">Transmembrane helix</keyword>
<evidence type="ECO:0000256" key="5">
    <source>
        <dbReference type="ARBA" id="ARBA00022989"/>
    </source>
</evidence>
<comment type="subcellular location">
    <subcellularLocation>
        <location evidence="8">Cell membrane</location>
        <topology evidence="8">Single-pass membrane protein</topology>
    </subcellularLocation>
    <subcellularLocation>
        <location evidence="1">Membrane</location>
        <topology evidence="1">Single-pass membrane protein</topology>
    </subcellularLocation>
</comment>
<evidence type="ECO:0000256" key="7">
    <source>
        <dbReference type="ARBA" id="ARBA00023136"/>
    </source>
</evidence>
<feature type="transmembrane region" description="Helical" evidence="8">
    <location>
        <begin position="6"/>
        <end position="27"/>
    </location>
</feature>
<dbReference type="AlphaFoldDB" id="A0A2Z3H9B1"/>
<comment type="subunit">
    <text evidence="8">Forms a complex with TatC.</text>
</comment>
<feature type="region of interest" description="Disordered" evidence="9">
    <location>
        <begin position="53"/>
        <end position="97"/>
    </location>
</feature>
<comment type="similarity">
    <text evidence="8">Belongs to the TatA/E family.</text>
</comment>
<accession>A0A2Z3H9B1</accession>
<dbReference type="HAMAP" id="MF_00236">
    <property type="entry name" value="TatA_E"/>
    <property type="match status" value="1"/>
</dbReference>
<evidence type="ECO:0000256" key="1">
    <source>
        <dbReference type="ARBA" id="ARBA00004167"/>
    </source>
</evidence>
<keyword evidence="4 8" id="KW-0653">Protein transport</keyword>